<dbReference type="Proteomes" id="UP001320148">
    <property type="component" value="Chromosome"/>
</dbReference>
<reference evidence="1 2" key="1">
    <citation type="submission" date="2021-02" db="EMBL/GenBank/DDBJ databases">
        <title>Complete genome of Desulfoluna sp. strain ASN36.</title>
        <authorList>
            <person name="Takahashi A."/>
            <person name="Kojima H."/>
            <person name="Fukui M."/>
        </authorList>
    </citation>
    <scope>NUCLEOTIDE SEQUENCE [LARGE SCALE GENOMIC DNA]</scope>
    <source>
        <strain evidence="1 2">ASN36</strain>
    </source>
</reference>
<evidence type="ECO:0000313" key="2">
    <source>
        <dbReference type="Proteomes" id="UP001320148"/>
    </source>
</evidence>
<keyword evidence="2" id="KW-1185">Reference proteome</keyword>
<gene>
    <name evidence="1" type="ORF">DSLASN_34330</name>
</gene>
<name>A0ABM7PL29_9BACT</name>
<evidence type="ECO:0000313" key="1">
    <source>
        <dbReference type="EMBL" id="BCS97801.1"/>
    </source>
</evidence>
<accession>A0ABM7PL29</accession>
<sequence>MPQLFTAEAPLIKPVPLNDDTTPKDVWNLRQHLNNLKHWRRAQPAANAIAICPEERRAKRDGNPLSRWLTSPPEDALRFPNELHSL</sequence>
<protein>
    <submittedName>
        <fullName evidence="1">Uncharacterized protein</fullName>
    </submittedName>
</protein>
<organism evidence="1 2">
    <name type="scientific">Desulfoluna limicola</name>
    <dbReference type="NCBI Taxonomy" id="2810562"/>
    <lineage>
        <taxon>Bacteria</taxon>
        <taxon>Pseudomonadati</taxon>
        <taxon>Thermodesulfobacteriota</taxon>
        <taxon>Desulfobacteria</taxon>
        <taxon>Desulfobacterales</taxon>
        <taxon>Desulfolunaceae</taxon>
        <taxon>Desulfoluna</taxon>
    </lineage>
</organism>
<proteinExistence type="predicted"/>
<dbReference type="EMBL" id="AP024488">
    <property type="protein sequence ID" value="BCS97801.1"/>
    <property type="molecule type" value="Genomic_DNA"/>
</dbReference>